<keyword evidence="2" id="KW-1185">Reference proteome</keyword>
<dbReference type="EMBL" id="DUZY01000004">
    <property type="protein sequence ID" value="DAD36253.1"/>
    <property type="molecule type" value="Genomic_DNA"/>
</dbReference>
<dbReference type="Proteomes" id="UP000607653">
    <property type="component" value="Unassembled WGS sequence"/>
</dbReference>
<protein>
    <submittedName>
        <fullName evidence="1">Uncharacterized protein</fullName>
    </submittedName>
</protein>
<evidence type="ECO:0000313" key="1">
    <source>
        <dbReference type="EMBL" id="DAD36253.1"/>
    </source>
</evidence>
<gene>
    <name evidence="1" type="ORF">HUJ06_006893</name>
</gene>
<organism evidence="1 2">
    <name type="scientific">Nelumbo nucifera</name>
    <name type="common">Sacred lotus</name>
    <dbReference type="NCBI Taxonomy" id="4432"/>
    <lineage>
        <taxon>Eukaryota</taxon>
        <taxon>Viridiplantae</taxon>
        <taxon>Streptophyta</taxon>
        <taxon>Embryophyta</taxon>
        <taxon>Tracheophyta</taxon>
        <taxon>Spermatophyta</taxon>
        <taxon>Magnoliopsida</taxon>
        <taxon>Proteales</taxon>
        <taxon>Nelumbonaceae</taxon>
        <taxon>Nelumbo</taxon>
    </lineage>
</organism>
<name>A0A822YVU8_NELNU</name>
<sequence>MVERTRVAFPWSPSPTSTTRWNYDVFLTLEFQRRRHS</sequence>
<evidence type="ECO:0000313" key="2">
    <source>
        <dbReference type="Proteomes" id="UP000607653"/>
    </source>
</evidence>
<accession>A0A822YVU8</accession>
<dbReference type="AlphaFoldDB" id="A0A822YVU8"/>
<proteinExistence type="predicted"/>
<reference evidence="1 2" key="1">
    <citation type="journal article" date="2020" name="Mol. Biol. Evol.">
        <title>Distinct Expression and Methylation Patterns for Genes with Different Fates following a Single Whole-Genome Duplication in Flowering Plants.</title>
        <authorList>
            <person name="Shi T."/>
            <person name="Rahmani R.S."/>
            <person name="Gugger P.F."/>
            <person name="Wang M."/>
            <person name="Li H."/>
            <person name="Zhang Y."/>
            <person name="Li Z."/>
            <person name="Wang Q."/>
            <person name="Van de Peer Y."/>
            <person name="Marchal K."/>
            <person name="Chen J."/>
        </authorList>
    </citation>
    <scope>NUCLEOTIDE SEQUENCE [LARGE SCALE GENOMIC DNA]</scope>
    <source>
        <tissue evidence="1">Leaf</tissue>
    </source>
</reference>
<comment type="caution">
    <text evidence="1">The sequence shown here is derived from an EMBL/GenBank/DDBJ whole genome shotgun (WGS) entry which is preliminary data.</text>
</comment>